<proteinExistence type="inferred from homology"/>
<dbReference type="NCBIfam" id="TIGR01030">
    <property type="entry name" value="rpmH_bact"/>
    <property type="match status" value="1"/>
</dbReference>
<evidence type="ECO:0000256" key="3">
    <source>
        <dbReference type="ARBA" id="ARBA00023274"/>
    </source>
</evidence>
<dbReference type="FunFam" id="1.10.287.3980:FF:000001">
    <property type="entry name" value="Mitochondrial ribosomal protein L34"/>
    <property type="match status" value="1"/>
</dbReference>
<reference evidence="6" key="1">
    <citation type="journal article" date="2018" name="Nat. Microbiol.">
        <title>Leveraging single-cell genomics to expand the fungal tree of life.</title>
        <authorList>
            <person name="Ahrendt S.R."/>
            <person name="Quandt C.A."/>
            <person name="Ciobanu D."/>
            <person name="Clum A."/>
            <person name="Salamov A."/>
            <person name="Andreopoulos B."/>
            <person name="Cheng J.F."/>
            <person name="Woyke T."/>
            <person name="Pelin A."/>
            <person name="Henrissat B."/>
            <person name="Reynolds N.K."/>
            <person name="Benny G.L."/>
            <person name="Smith M.E."/>
            <person name="James T.Y."/>
            <person name="Grigoriev I.V."/>
        </authorList>
    </citation>
    <scope>NUCLEOTIDE SEQUENCE [LARGE SCALE GENOMIC DNA]</scope>
    <source>
        <strain evidence="6">ATCC 52028</strain>
    </source>
</reference>
<sequence>MGIRFYSRGDEYQPSCVKRKRKHGFLKRLRSFLGRKTLKNRVLKGRKYLSH</sequence>
<evidence type="ECO:0000256" key="1">
    <source>
        <dbReference type="ARBA" id="ARBA00010111"/>
    </source>
</evidence>
<dbReference type="EMBL" id="ML014136">
    <property type="protein sequence ID" value="RKP02756.1"/>
    <property type="molecule type" value="Genomic_DNA"/>
</dbReference>
<accession>A0A4P9XBJ0</accession>
<name>A0A4P9XBJ0_9FUNG</name>
<dbReference type="InterPro" id="IPR000271">
    <property type="entry name" value="Ribosomal_bL34"/>
</dbReference>
<dbReference type="Proteomes" id="UP000274922">
    <property type="component" value="Unassembled WGS sequence"/>
</dbReference>
<dbReference type="Gene3D" id="1.10.287.3980">
    <property type="match status" value="1"/>
</dbReference>
<evidence type="ECO:0000313" key="6">
    <source>
        <dbReference type="Proteomes" id="UP000274922"/>
    </source>
</evidence>
<dbReference type="AlphaFoldDB" id="A0A4P9XBJ0"/>
<evidence type="ECO:0000256" key="2">
    <source>
        <dbReference type="ARBA" id="ARBA00022980"/>
    </source>
</evidence>
<evidence type="ECO:0000313" key="5">
    <source>
        <dbReference type="EMBL" id="RKP02756.1"/>
    </source>
</evidence>
<dbReference type="GO" id="GO:0006412">
    <property type="term" value="P:translation"/>
    <property type="evidence" value="ECO:0007669"/>
    <property type="project" value="InterPro"/>
</dbReference>
<dbReference type="GO" id="GO:0005762">
    <property type="term" value="C:mitochondrial large ribosomal subunit"/>
    <property type="evidence" value="ECO:0007669"/>
    <property type="project" value="TreeGrafter"/>
</dbReference>
<keyword evidence="3" id="KW-0687">Ribonucleoprotein</keyword>
<keyword evidence="2" id="KW-0689">Ribosomal protein</keyword>
<dbReference type="Pfam" id="PF00468">
    <property type="entry name" value="Ribosomal_L34"/>
    <property type="match status" value="1"/>
</dbReference>
<keyword evidence="6" id="KW-1185">Reference proteome</keyword>
<organism evidence="5 6">
    <name type="scientific">Caulochytrium protostelioides</name>
    <dbReference type="NCBI Taxonomy" id="1555241"/>
    <lineage>
        <taxon>Eukaryota</taxon>
        <taxon>Fungi</taxon>
        <taxon>Fungi incertae sedis</taxon>
        <taxon>Chytridiomycota</taxon>
        <taxon>Chytridiomycota incertae sedis</taxon>
        <taxon>Chytridiomycetes</taxon>
        <taxon>Caulochytriales</taxon>
        <taxon>Caulochytriaceae</taxon>
        <taxon>Caulochytrium</taxon>
    </lineage>
</organism>
<dbReference type="OrthoDB" id="431691at2759"/>
<dbReference type="PANTHER" id="PTHR14503:SF4">
    <property type="entry name" value="LARGE RIBOSOMAL SUBUNIT PROTEIN BL34M"/>
    <property type="match status" value="1"/>
</dbReference>
<evidence type="ECO:0000256" key="4">
    <source>
        <dbReference type="ARBA" id="ARBA00035274"/>
    </source>
</evidence>
<dbReference type="GO" id="GO:0003735">
    <property type="term" value="F:structural constituent of ribosome"/>
    <property type="evidence" value="ECO:0007669"/>
    <property type="project" value="InterPro"/>
</dbReference>
<comment type="similarity">
    <text evidence="1">Belongs to the bacterial ribosomal protein bL34 family.</text>
</comment>
<dbReference type="PANTHER" id="PTHR14503">
    <property type="entry name" value="MITOCHONDRIAL RIBOSOMAL PROTEIN 34 FAMILY MEMBER"/>
    <property type="match status" value="1"/>
</dbReference>
<dbReference type="STRING" id="1555241.A0A4P9XBJ0"/>
<gene>
    <name evidence="5" type="ORF">CXG81DRAFT_10418</name>
</gene>
<protein>
    <recommendedName>
        <fullName evidence="4">Large ribosomal subunit protein bL34m</fullName>
    </recommendedName>
</protein>